<keyword evidence="6" id="KW-0009">Actin-binding</keyword>
<evidence type="ECO:0000259" key="11">
    <source>
        <dbReference type="PROSITE" id="PS50853"/>
    </source>
</evidence>
<dbReference type="SUPFAM" id="SSF48726">
    <property type="entry name" value="Immunoglobulin"/>
    <property type="match status" value="7"/>
</dbReference>
<dbReference type="FunFam" id="2.60.40.10:FF:000070">
    <property type="entry name" value="Myosin-binding protein C, slow type"/>
    <property type="match status" value="1"/>
</dbReference>
<dbReference type="InterPro" id="IPR013783">
    <property type="entry name" value="Ig-like_fold"/>
</dbReference>
<dbReference type="GO" id="GO:0003779">
    <property type="term" value="F:actin binding"/>
    <property type="evidence" value="ECO:0007669"/>
    <property type="project" value="UniProtKB-KW"/>
</dbReference>
<comment type="caution">
    <text evidence="12">The sequence shown here is derived from an EMBL/GenBank/DDBJ whole genome shotgun (WGS) entry which is preliminary data.</text>
</comment>
<dbReference type="GO" id="GO:0032982">
    <property type="term" value="C:myosin filament"/>
    <property type="evidence" value="ECO:0007669"/>
    <property type="project" value="UniProtKB-KW"/>
</dbReference>
<dbReference type="PANTHER" id="PTHR13817">
    <property type="entry name" value="TITIN"/>
    <property type="match status" value="1"/>
</dbReference>
<protein>
    <recommendedName>
        <fullName evidence="14">Myosin-binding protein C, fast-type</fullName>
    </recommendedName>
</protein>
<feature type="domain" description="Ig-like" evidence="10">
    <location>
        <begin position="725"/>
        <end position="813"/>
    </location>
</feature>
<evidence type="ECO:0000256" key="6">
    <source>
        <dbReference type="ARBA" id="ARBA00023203"/>
    </source>
</evidence>
<evidence type="ECO:0000256" key="3">
    <source>
        <dbReference type="ARBA" id="ARBA00022737"/>
    </source>
</evidence>
<keyword evidence="13" id="KW-1185">Reference proteome</keyword>
<dbReference type="Pfam" id="PF00041">
    <property type="entry name" value="fn3"/>
    <property type="match status" value="1"/>
</dbReference>
<dbReference type="FunFam" id="2.60.40.10:FF:000031">
    <property type="entry name" value="Myosin-binding protein C, slow type"/>
    <property type="match status" value="1"/>
</dbReference>
<dbReference type="SUPFAM" id="SSF49265">
    <property type="entry name" value="Fibronectin type III"/>
    <property type="match status" value="2"/>
</dbReference>
<dbReference type="FunFam" id="2.60.40.10:FF:000111">
    <property type="entry name" value="Myosin-binding protein C, slow type"/>
    <property type="match status" value="1"/>
</dbReference>
<evidence type="ECO:0000256" key="1">
    <source>
        <dbReference type="ARBA" id="ARBA00022433"/>
    </source>
</evidence>
<feature type="domain" description="Ig-like" evidence="10">
    <location>
        <begin position="935"/>
        <end position="1023"/>
    </location>
</feature>
<dbReference type="PRINTS" id="PR00014">
    <property type="entry name" value="FNTYPEIII"/>
</dbReference>
<dbReference type="InterPro" id="IPR036179">
    <property type="entry name" value="Ig-like_dom_sf"/>
</dbReference>
<dbReference type="EMBL" id="JAVHJS010000018">
    <property type="protein sequence ID" value="KAK2829748.1"/>
    <property type="molecule type" value="Genomic_DNA"/>
</dbReference>
<dbReference type="SMART" id="SM00409">
    <property type="entry name" value="IG"/>
    <property type="match status" value="7"/>
</dbReference>
<dbReference type="FunFam" id="2.60.40.10:FF:000081">
    <property type="entry name" value="Myosin-binding protein C, slow type"/>
    <property type="match status" value="1"/>
</dbReference>
<reference evidence="12" key="1">
    <citation type="submission" date="2023-08" db="EMBL/GenBank/DDBJ databases">
        <title>Pelteobagrus vachellii genome.</title>
        <authorList>
            <person name="Liu H."/>
        </authorList>
    </citation>
    <scope>NUCLEOTIDE SEQUENCE</scope>
    <source>
        <strain evidence="12">PRFRI_2022a</strain>
        <tissue evidence="12">Muscle</tissue>
    </source>
</reference>
<dbReference type="GO" id="GO:0007155">
    <property type="term" value="P:cell adhesion"/>
    <property type="evidence" value="ECO:0007669"/>
    <property type="project" value="UniProtKB-KW"/>
</dbReference>
<keyword evidence="1" id="KW-0787">Thick filament</keyword>
<keyword evidence="4" id="KW-0130">Cell adhesion</keyword>
<evidence type="ECO:0000313" key="12">
    <source>
        <dbReference type="EMBL" id="KAK2829748.1"/>
    </source>
</evidence>
<dbReference type="InterPro" id="IPR040849">
    <property type="entry name" value="MyBP-C_THB"/>
</dbReference>
<name>A0AA88S830_TACVA</name>
<feature type="domain" description="Ig-like" evidence="10">
    <location>
        <begin position="224"/>
        <end position="319"/>
    </location>
</feature>
<accession>A0AA88S830</accession>
<dbReference type="GO" id="GO:0045214">
    <property type="term" value="P:sarcomere organization"/>
    <property type="evidence" value="ECO:0007669"/>
    <property type="project" value="TreeGrafter"/>
</dbReference>
<feature type="region of interest" description="Disordered" evidence="9">
    <location>
        <begin position="1"/>
        <end position="28"/>
    </location>
</feature>
<keyword evidence="7" id="KW-0393">Immunoglobulin domain</keyword>
<dbReference type="SMART" id="SM00408">
    <property type="entry name" value="IGc2"/>
    <property type="match status" value="4"/>
</dbReference>
<dbReference type="InterPro" id="IPR003598">
    <property type="entry name" value="Ig_sub2"/>
</dbReference>
<dbReference type="FunFam" id="2.60.40.10:FF:000060">
    <property type="entry name" value="Myosin-binding protein C, slow type"/>
    <property type="match status" value="1"/>
</dbReference>
<proteinExistence type="inferred from homology"/>
<evidence type="ECO:0000256" key="7">
    <source>
        <dbReference type="ARBA" id="ARBA00023319"/>
    </source>
</evidence>
<keyword evidence="5" id="KW-0514">Muscle protein</keyword>
<keyword evidence="2" id="KW-0597">Phosphoprotein</keyword>
<evidence type="ECO:0000256" key="2">
    <source>
        <dbReference type="ARBA" id="ARBA00022553"/>
    </source>
</evidence>
<dbReference type="GO" id="GO:0031430">
    <property type="term" value="C:M band"/>
    <property type="evidence" value="ECO:0007669"/>
    <property type="project" value="TreeGrafter"/>
</dbReference>
<feature type="domain" description="Ig-like" evidence="10">
    <location>
        <begin position="16"/>
        <end position="133"/>
    </location>
</feature>
<dbReference type="InterPro" id="IPR036116">
    <property type="entry name" value="FN3_sf"/>
</dbReference>
<gene>
    <name evidence="12" type="ORF">Q7C36_017738</name>
</gene>
<dbReference type="FunFam" id="2.60.40.10:FF:000062">
    <property type="entry name" value="Myosin-binding protein C, slow type"/>
    <property type="match status" value="1"/>
</dbReference>
<dbReference type="CDD" id="cd00063">
    <property type="entry name" value="FN3"/>
    <property type="match status" value="2"/>
</dbReference>
<dbReference type="Gene3D" id="2.60.40.10">
    <property type="entry name" value="Immunoglobulins"/>
    <property type="match status" value="10"/>
</dbReference>
<dbReference type="Pfam" id="PF07679">
    <property type="entry name" value="I-set"/>
    <property type="match status" value="6"/>
</dbReference>
<dbReference type="AlphaFoldDB" id="A0AA88S830"/>
<dbReference type="PROSITE" id="PS50853">
    <property type="entry name" value="FN3"/>
    <property type="match status" value="1"/>
</dbReference>
<dbReference type="PANTHER" id="PTHR13817:SF17">
    <property type="entry name" value="MYOSIN-BINDING PROTEIN C, FAST-TYPE"/>
    <property type="match status" value="1"/>
</dbReference>
<evidence type="ECO:0000256" key="8">
    <source>
        <dbReference type="ARBA" id="ARBA00038352"/>
    </source>
</evidence>
<dbReference type="InterPro" id="IPR050964">
    <property type="entry name" value="Striated_Muscle_Regulatory"/>
</dbReference>
<dbReference type="InterPro" id="IPR003961">
    <property type="entry name" value="FN3_dom"/>
</dbReference>
<dbReference type="FunFam" id="2.60.40.10:FF:000085">
    <property type="entry name" value="Myosin-binding protein C, slow type"/>
    <property type="match status" value="1"/>
</dbReference>
<dbReference type="InterPro" id="IPR003599">
    <property type="entry name" value="Ig_sub"/>
</dbReference>
<evidence type="ECO:0000256" key="4">
    <source>
        <dbReference type="ARBA" id="ARBA00022889"/>
    </source>
</evidence>
<evidence type="ECO:0008006" key="14">
    <source>
        <dbReference type="Google" id="ProtNLM"/>
    </source>
</evidence>
<sequence>MPEPKQPAPKKQEAAPPAELKPGEERQMSEVTGLILERPQSATATKGKNITFVAKVDASNLLRKPVLKWLKGKWLDLGSKAGKHLQFKETYDRNTKIYMYEMTIVKVVEGDAGGYRCEVTSKDKCDSCSFEVTVEAAQEVAQTNILEAFKRSGDAGEDAGDLDFSGLLKKRQRKQKEEPQREVDVWEILKEAKPCDYEKIAFEYGITDLRGMLKRLKKMKKVEPKKSDAFLKKLDPAYSVEKGKKIQMSVELTDPNQQVKWLKNGQEIKPSAKYVFENVGGIRRLIMNKCTLSDDAAYECVVGEEKCFTEVFVQEPPVTITKLLDDIHVVVGDKVEFEVEVSEEGASVKWMKDGVELGRDGKYRIKKEGKKHWLVINEATKEDIGTYHVCTSGGESKAELEVEDKELEVLQNIADLTVKAAEQAMFKCEVSDEKVTGKWFKDGVEVIPSNRIKITHVGRIHKLLIDDVKPGDAGDYTFVPDGHALSLSAKLNFLEIKIEYVPHQDPPKIHLTQLAAWSTTHHHRGGRNKLRLDVEITGEPAPTQENLSSFVIEGAERSDEGLYNITVNNPVGEDKAEILVKIVDVPDPPENVRCTGVGEDTASILWDPPKFDGGSLESTVYEAKKMIEGVFYEMRVFAVNSIGISQPSAISKPFMPIVRPPEKIGAGGVDGYIIEYCLEGDHLSCSRLQVGEKYLFRVKAVNIAGQSPPAEINEGVTIREITENPRIRLPRQLRTKFIRKVGENVNLVIPFQGKPRPVVTWLKDDAPLDPKLVNIRTSEVDTILFIRSSTREHSGKYTLSIKIENMEDKANIEIQIVEKPGPPINITVTDVWGFNAVLEWKPPKDNGNSEITGYTVQKSDLKTKEWFTVYEHNHRPSCTVSDLVMGNEYKFRVYSENICGLSEEAGLSKNTAIISKTGLQYKKKPFIGRDMSSTPKFITPLVDRCVIAGYNAAISCAVRGSPKPKIVWMKNKIAIGNNPKFLMQNNQGVLTLNIRKPSLFDGGMYTCKAINDFGEDEVECKLEVRVFTEKEGAKK</sequence>
<dbReference type="Proteomes" id="UP001187315">
    <property type="component" value="Unassembled WGS sequence"/>
</dbReference>
<evidence type="ECO:0000256" key="5">
    <source>
        <dbReference type="ARBA" id="ARBA00023179"/>
    </source>
</evidence>
<dbReference type="InterPro" id="IPR007110">
    <property type="entry name" value="Ig-like_dom"/>
</dbReference>
<keyword evidence="3" id="KW-0677">Repeat</keyword>
<organism evidence="12 13">
    <name type="scientific">Tachysurus vachellii</name>
    <name type="common">Darkbarbel catfish</name>
    <name type="synonym">Pelteobagrus vachellii</name>
    <dbReference type="NCBI Taxonomy" id="175792"/>
    <lineage>
        <taxon>Eukaryota</taxon>
        <taxon>Metazoa</taxon>
        <taxon>Chordata</taxon>
        <taxon>Craniata</taxon>
        <taxon>Vertebrata</taxon>
        <taxon>Euteleostomi</taxon>
        <taxon>Actinopterygii</taxon>
        <taxon>Neopterygii</taxon>
        <taxon>Teleostei</taxon>
        <taxon>Ostariophysi</taxon>
        <taxon>Siluriformes</taxon>
        <taxon>Bagridae</taxon>
        <taxon>Tachysurus</taxon>
    </lineage>
</organism>
<evidence type="ECO:0000313" key="13">
    <source>
        <dbReference type="Proteomes" id="UP001187315"/>
    </source>
</evidence>
<dbReference type="CDD" id="cd00096">
    <property type="entry name" value="Ig"/>
    <property type="match status" value="1"/>
</dbReference>
<dbReference type="Pfam" id="PF18362">
    <property type="entry name" value="THB"/>
    <property type="match status" value="1"/>
</dbReference>
<comment type="similarity">
    <text evidence="8">Belongs to the immunoglobulin superfamily. MyBP family.</text>
</comment>
<dbReference type="CDD" id="cd05748">
    <property type="entry name" value="Ig_Titin_like"/>
    <property type="match status" value="1"/>
</dbReference>
<dbReference type="PROSITE" id="PS50835">
    <property type="entry name" value="IG_LIKE"/>
    <property type="match status" value="4"/>
</dbReference>
<feature type="domain" description="Fibronectin type-III" evidence="11">
    <location>
        <begin position="822"/>
        <end position="917"/>
    </location>
</feature>
<evidence type="ECO:0000259" key="10">
    <source>
        <dbReference type="PROSITE" id="PS50835"/>
    </source>
</evidence>
<evidence type="ECO:0000256" key="9">
    <source>
        <dbReference type="SAM" id="MobiDB-lite"/>
    </source>
</evidence>
<dbReference type="InterPro" id="IPR013098">
    <property type="entry name" value="Ig_I-set"/>
</dbReference>
<dbReference type="SMART" id="SM00060">
    <property type="entry name" value="FN3"/>
    <property type="match status" value="3"/>
</dbReference>